<dbReference type="EMBL" id="NPIC01000002">
    <property type="protein sequence ID" value="RDL39284.1"/>
    <property type="molecule type" value="Genomic_DNA"/>
</dbReference>
<keyword evidence="3" id="KW-1185">Reference proteome</keyword>
<dbReference type="AlphaFoldDB" id="A0A370TUT4"/>
<proteinExistence type="predicted"/>
<name>A0A370TUT4_9HELO</name>
<dbReference type="Proteomes" id="UP000254866">
    <property type="component" value="Unassembled WGS sequence"/>
</dbReference>
<reference evidence="2 3" key="1">
    <citation type="journal article" date="2018" name="IMA Fungus">
        <title>IMA Genome-F 9: Draft genome sequence of Annulohypoxylon stygium, Aspergillus mulundensis, Berkeleyomyces basicola (syn. Thielaviopsis basicola), Ceratocystis smalleyi, two Cercospora beticola strains, Coleophoma cylindrospora, Fusarium fracticaudum, Phialophora cf. hyalina, and Morchella septimelata.</title>
        <authorList>
            <person name="Wingfield B.D."/>
            <person name="Bills G.F."/>
            <person name="Dong Y."/>
            <person name="Huang W."/>
            <person name="Nel W.J."/>
            <person name="Swalarsk-Parry B.S."/>
            <person name="Vaghefi N."/>
            <person name="Wilken P.M."/>
            <person name="An Z."/>
            <person name="de Beer Z.W."/>
            <person name="De Vos L."/>
            <person name="Chen L."/>
            <person name="Duong T.A."/>
            <person name="Gao Y."/>
            <person name="Hammerbacher A."/>
            <person name="Kikkert J.R."/>
            <person name="Li Y."/>
            <person name="Li H."/>
            <person name="Li K."/>
            <person name="Li Q."/>
            <person name="Liu X."/>
            <person name="Ma X."/>
            <person name="Naidoo K."/>
            <person name="Pethybridge S.J."/>
            <person name="Sun J."/>
            <person name="Steenkamp E.T."/>
            <person name="van der Nest M.A."/>
            <person name="van Wyk S."/>
            <person name="Wingfield M.J."/>
            <person name="Xiong C."/>
            <person name="Yue Q."/>
            <person name="Zhang X."/>
        </authorList>
    </citation>
    <scope>NUCLEOTIDE SEQUENCE [LARGE SCALE GENOMIC DNA]</scope>
    <source>
        <strain evidence="2 3">BP 5553</strain>
    </source>
</reference>
<accession>A0A370TUT4</accession>
<comment type="caution">
    <text evidence="2">The sequence shown here is derived from an EMBL/GenBank/DDBJ whole genome shotgun (WGS) entry which is preliminary data.</text>
</comment>
<dbReference type="RefSeq" id="XP_031871940.1">
    <property type="nucleotide sequence ID" value="XM_032012247.1"/>
</dbReference>
<sequence length="489" mass="54533">MFSPPRREKAREDPPHLPEGECRYILLHPEVTGTRCACVGFALNRAIPGSTCECGHQACYHSPEKAAGTVERHELEVLRARVCLLEQELDQERNGGRASLIDRLGRLEELVDKNRAETETEFKTVYRGMGGLWQNVGILTKRMPYHDDHIERLADEVHRIDSRLIEVDDASIRVEERVDVLETSASSTDKAVGRRRKASTPPFDEMLDPAPNVAEGENESGYLDDIDNGLASHNLTAHESLCIQSLRERIPSVESDSPSWTVHVSLLPTSRQPFPFEKDTAAYKRCLSRGLHQMIVIPDSDSTSFKTAVDEAFSNVLRGREWQPLVARICDAKNLRGLPMLRQLPDPLDCDYDWEFLQKNCAVVDDSGKILDLYIVMSEDTLTWEEIRHVAPFKPGLEDSWVHDPLLDGPCVEPDGLTAVALSQDAIDKRPAAGDIVPTWSPSLKRSASEISRTPSFGSSADGEVARAKIRRQCANATVEVVGRRAEAV</sequence>
<dbReference type="OrthoDB" id="4187949at2759"/>
<evidence type="ECO:0000313" key="2">
    <source>
        <dbReference type="EMBL" id="RDL39284.1"/>
    </source>
</evidence>
<gene>
    <name evidence="2" type="ORF">BP5553_03624</name>
</gene>
<protein>
    <submittedName>
        <fullName evidence="2">Uncharacterized protein</fullName>
    </submittedName>
</protein>
<dbReference type="GeneID" id="43596473"/>
<evidence type="ECO:0000256" key="1">
    <source>
        <dbReference type="SAM" id="MobiDB-lite"/>
    </source>
</evidence>
<organism evidence="2 3">
    <name type="scientific">Venustampulla echinocandica</name>
    <dbReference type="NCBI Taxonomy" id="2656787"/>
    <lineage>
        <taxon>Eukaryota</taxon>
        <taxon>Fungi</taxon>
        <taxon>Dikarya</taxon>
        <taxon>Ascomycota</taxon>
        <taxon>Pezizomycotina</taxon>
        <taxon>Leotiomycetes</taxon>
        <taxon>Helotiales</taxon>
        <taxon>Pleuroascaceae</taxon>
        <taxon>Venustampulla</taxon>
    </lineage>
</organism>
<feature type="region of interest" description="Disordered" evidence="1">
    <location>
        <begin position="186"/>
        <end position="211"/>
    </location>
</feature>
<dbReference type="STRING" id="2656787.A0A370TUT4"/>
<evidence type="ECO:0000313" key="3">
    <source>
        <dbReference type="Proteomes" id="UP000254866"/>
    </source>
</evidence>